<dbReference type="STRING" id="225164.V4BZI5"/>
<dbReference type="Pfam" id="PF00595">
    <property type="entry name" value="PDZ"/>
    <property type="match status" value="1"/>
</dbReference>
<evidence type="ECO:0000313" key="3">
    <source>
        <dbReference type="Proteomes" id="UP000030746"/>
    </source>
</evidence>
<proteinExistence type="predicted"/>
<dbReference type="InterPro" id="IPR001478">
    <property type="entry name" value="PDZ"/>
</dbReference>
<dbReference type="HOGENOM" id="CLU_149433_2_0_1"/>
<dbReference type="EMBL" id="KB201802">
    <property type="protein sequence ID" value="ESO94564.1"/>
    <property type="molecule type" value="Genomic_DNA"/>
</dbReference>
<dbReference type="PANTHER" id="PTHR11324">
    <property type="entry name" value="IL16-RELATED"/>
    <property type="match status" value="1"/>
</dbReference>
<dbReference type="GeneID" id="20231568"/>
<dbReference type="AlphaFoldDB" id="V4BZI5"/>
<dbReference type="OMA" id="QIASWEY"/>
<gene>
    <name evidence="2" type="ORF">LOTGIDRAFT_118013</name>
</gene>
<keyword evidence="3" id="KW-1185">Reference proteome</keyword>
<evidence type="ECO:0000259" key="1">
    <source>
        <dbReference type="PROSITE" id="PS50106"/>
    </source>
</evidence>
<dbReference type="Proteomes" id="UP000030746">
    <property type="component" value="Unassembled WGS sequence"/>
</dbReference>
<name>V4BZI5_LOTGI</name>
<dbReference type="CTD" id="20231568"/>
<reference evidence="2 3" key="1">
    <citation type="journal article" date="2013" name="Nature">
        <title>Insights into bilaterian evolution from three spiralian genomes.</title>
        <authorList>
            <person name="Simakov O."/>
            <person name="Marletaz F."/>
            <person name="Cho S.J."/>
            <person name="Edsinger-Gonzales E."/>
            <person name="Havlak P."/>
            <person name="Hellsten U."/>
            <person name="Kuo D.H."/>
            <person name="Larsson T."/>
            <person name="Lv J."/>
            <person name="Arendt D."/>
            <person name="Savage R."/>
            <person name="Osoegawa K."/>
            <person name="de Jong P."/>
            <person name="Grimwood J."/>
            <person name="Chapman J.A."/>
            <person name="Shapiro H."/>
            <person name="Aerts A."/>
            <person name="Otillar R.P."/>
            <person name="Terry A.Y."/>
            <person name="Boore J.L."/>
            <person name="Grigoriev I.V."/>
            <person name="Lindberg D.R."/>
            <person name="Seaver E.C."/>
            <person name="Weisblat D.A."/>
            <person name="Putnam N.H."/>
            <person name="Rokhsar D.S."/>
        </authorList>
    </citation>
    <scope>NUCLEOTIDE SEQUENCE [LARGE SCALE GENOMIC DNA]</scope>
</reference>
<evidence type="ECO:0000313" key="2">
    <source>
        <dbReference type="EMBL" id="ESO94564.1"/>
    </source>
</evidence>
<dbReference type="InterPro" id="IPR036034">
    <property type="entry name" value="PDZ_sf"/>
</dbReference>
<organism evidence="2 3">
    <name type="scientific">Lottia gigantea</name>
    <name type="common">Giant owl limpet</name>
    <dbReference type="NCBI Taxonomy" id="225164"/>
    <lineage>
        <taxon>Eukaryota</taxon>
        <taxon>Metazoa</taxon>
        <taxon>Spiralia</taxon>
        <taxon>Lophotrochozoa</taxon>
        <taxon>Mollusca</taxon>
        <taxon>Gastropoda</taxon>
        <taxon>Patellogastropoda</taxon>
        <taxon>Lottioidea</taxon>
        <taxon>Lottiidae</taxon>
        <taxon>Lottia</taxon>
    </lineage>
</organism>
<dbReference type="SMART" id="SM00228">
    <property type="entry name" value="PDZ"/>
    <property type="match status" value="1"/>
</dbReference>
<dbReference type="SUPFAM" id="SSF50156">
    <property type="entry name" value="PDZ domain-like"/>
    <property type="match status" value="1"/>
</dbReference>
<dbReference type="RefSeq" id="XP_009054839.1">
    <property type="nucleotide sequence ID" value="XM_009056591.1"/>
</dbReference>
<sequence>MEVTMMKGATGVGFCLAGGIGSPQGDMPIIIKRIFKGGPADKCGQLQVKDQILQVNDLDFTTMRHYEAWNHLKYLPDGEVKLVIRRGQEE</sequence>
<dbReference type="PANTHER" id="PTHR11324:SF16">
    <property type="entry name" value="PDZ DOMAIN-CONTAINING PROTEIN 2"/>
    <property type="match status" value="1"/>
</dbReference>
<feature type="domain" description="PDZ" evidence="1">
    <location>
        <begin position="2"/>
        <end position="73"/>
    </location>
</feature>
<protein>
    <recommendedName>
        <fullName evidence="1">PDZ domain-containing protein</fullName>
    </recommendedName>
</protein>
<dbReference type="KEGG" id="lgi:LOTGIDRAFT_118013"/>
<dbReference type="Gene3D" id="2.30.42.10">
    <property type="match status" value="1"/>
</dbReference>
<accession>V4BZI5</accession>
<dbReference type="PROSITE" id="PS50106">
    <property type="entry name" value="PDZ"/>
    <property type="match status" value="1"/>
</dbReference>
<dbReference type="OrthoDB" id="42382at2759"/>